<dbReference type="EMBL" id="BGZK01001320">
    <property type="protein sequence ID" value="GBP77188.1"/>
    <property type="molecule type" value="Genomic_DNA"/>
</dbReference>
<keyword evidence="3" id="KW-1185">Reference proteome</keyword>
<evidence type="ECO:0000313" key="3">
    <source>
        <dbReference type="Proteomes" id="UP000299102"/>
    </source>
</evidence>
<feature type="compositionally biased region" description="Low complexity" evidence="1">
    <location>
        <begin position="211"/>
        <end position="223"/>
    </location>
</feature>
<dbReference type="AlphaFoldDB" id="A0A4C1YM12"/>
<reference evidence="2 3" key="1">
    <citation type="journal article" date="2019" name="Commun. Biol.">
        <title>The bagworm genome reveals a unique fibroin gene that provides high tensile strength.</title>
        <authorList>
            <person name="Kono N."/>
            <person name="Nakamura H."/>
            <person name="Ohtoshi R."/>
            <person name="Tomita M."/>
            <person name="Numata K."/>
            <person name="Arakawa K."/>
        </authorList>
    </citation>
    <scope>NUCLEOTIDE SEQUENCE [LARGE SCALE GENOMIC DNA]</scope>
</reference>
<organism evidence="2 3">
    <name type="scientific">Eumeta variegata</name>
    <name type="common">Bagworm moth</name>
    <name type="synonym">Eumeta japonica</name>
    <dbReference type="NCBI Taxonomy" id="151549"/>
    <lineage>
        <taxon>Eukaryota</taxon>
        <taxon>Metazoa</taxon>
        <taxon>Ecdysozoa</taxon>
        <taxon>Arthropoda</taxon>
        <taxon>Hexapoda</taxon>
        <taxon>Insecta</taxon>
        <taxon>Pterygota</taxon>
        <taxon>Neoptera</taxon>
        <taxon>Endopterygota</taxon>
        <taxon>Lepidoptera</taxon>
        <taxon>Glossata</taxon>
        <taxon>Ditrysia</taxon>
        <taxon>Tineoidea</taxon>
        <taxon>Psychidae</taxon>
        <taxon>Oiketicinae</taxon>
        <taxon>Eumeta</taxon>
    </lineage>
</organism>
<sequence length="234" mass="26100">MKNLVEELTPTLRYRWFDYAFEQTTEESALMKFDKFIEKKTERCGRFAPLELIASEDSHPMIRNRKGKKEMEIVTSTQHTDAIRIVCILKIVPVRVTGPRGHVDTHVLLDDGSSVMLVDAALATSKGAEGPVDLLCIEAIATAFKAKTAWFESAAGSINSENYIRLRARFDDFSEYRTQLIEANEALLATLDDSKPNHEDAERNRHRTARRGPSSASSAEAGGLISRLPTSSLT</sequence>
<name>A0A4C1YM12_EUMVA</name>
<dbReference type="OrthoDB" id="10055784at2759"/>
<proteinExistence type="predicted"/>
<evidence type="ECO:0000256" key="1">
    <source>
        <dbReference type="SAM" id="MobiDB-lite"/>
    </source>
</evidence>
<accession>A0A4C1YM12</accession>
<comment type="caution">
    <text evidence="2">The sequence shown here is derived from an EMBL/GenBank/DDBJ whole genome shotgun (WGS) entry which is preliminary data.</text>
</comment>
<dbReference type="Proteomes" id="UP000299102">
    <property type="component" value="Unassembled WGS sequence"/>
</dbReference>
<gene>
    <name evidence="2" type="ORF">EVAR_49397_1</name>
</gene>
<protein>
    <submittedName>
        <fullName evidence="2">Uncharacterized protein</fullName>
    </submittedName>
</protein>
<evidence type="ECO:0000313" key="2">
    <source>
        <dbReference type="EMBL" id="GBP77188.1"/>
    </source>
</evidence>
<feature type="region of interest" description="Disordered" evidence="1">
    <location>
        <begin position="191"/>
        <end position="234"/>
    </location>
</feature>
<feature type="compositionally biased region" description="Basic and acidic residues" evidence="1">
    <location>
        <begin position="192"/>
        <end position="203"/>
    </location>
</feature>